<protein>
    <recommendedName>
        <fullName evidence="1">Copper resistance protein ScsC N-terminal domain-containing protein</fullName>
    </recommendedName>
</protein>
<dbReference type="Pfam" id="PF18312">
    <property type="entry name" value="ScsC_N"/>
    <property type="match status" value="1"/>
</dbReference>
<dbReference type="KEGG" id="daq:DAQ1742_00056"/>
<dbReference type="Proteomes" id="UP000294820">
    <property type="component" value="Chromosome 1"/>
</dbReference>
<accession>A0A375A542</accession>
<gene>
    <name evidence="2" type="ORF">DAQ1742_00056</name>
</gene>
<dbReference type="EMBL" id="LT615367">
    <property type="protein sequence ID" value="SLM61198.1"/>
    <property type="molecule type" value="Genomic_DNA"/>
</dbReference>
<dbReference type="AlphaFoldDB" id="A0A375A542"/>
<organism evidence="2 3">
    <name type="scientific">Dickeya aquatica</name>
    <dbReference type="NCBI Taxonomy" id="1401087"/>
    <lineage>
        <taxon>Bacteria</taxon>
        <taxon>Pseudomonadati</taxon>
        <taxon>Pseudomonadota</taxon>
        <taxon>Gammaproteobacteria</taxon>
        <taxon>Enterobacterales</taxon>
        <taxon>Pectobacteriaceae</taxon>
        <taxon>Dickeya</taxon>
    </lineage>
</organism>
<keyword evidence="3" id="KW-1185">Reference proteome</keyword>
<feature type="domain" description="Copper resistance protein ScsC N-terminal" evidence="1">
    <location>
        <begin position="28"/>
        <end position="48"/>
    </location>
</feature>
<sequence length="75" mass="8021">MLLLAVSWSGHTIAPYPASDGHTFSAAQQAEIRRIVMEYLLMHPEVIQAARPMPAETGCLPASSIPVNGEHAGQP</sequence>
<evidence type="ECO:0000259" key="1">
    <source>
        <dbReference type="Pfam" id="PF18312"/>
    </source>
</evidence>
<name>A0A375A542_9GAMM</name>
<reference evidence="2 3" key="1">
    <citation type="submission" date="2016-09" db="EMBL/GenBank/DDBJ databases">
        <authorList>
            <person name="Reverchon S."/>
            <person name="Nasser W."/>
            <person name="Leonard S."/>
            <person name="Brochier C."/>
            <person name="Duprey A."/>
        </authorList>
    </citation>
    <scope>NUCLEOTIDE SEQUENCE [LARGE SCALE GENOMIC DNA]</scope>
    <source>
        <strain evidence="2 3">174/2</strain>
    </source>
</reference>
<evidence type="ECO:0000313" key="3">
    <source>
        <dbReference type="Proteomes" id="UP000294820"/>
    </source>
</evidence>
<evidence type="ECO:0000313" key="2">
    <source>
        <dbReference type="EMBL" id="SLM61198.1"/>
    </source>
</evidence>
<proteinExistence type="predicted"/>
<dbReference type="InterPro" id="IPR041205">
    <property type="entry name" value="ScsC_N"/>
</dbReference>